<feature type="region of interest" description="Disordered" evidence="1">
    <location>
        <begin position="47"/>
        <end position="73"/>
    </location>
</feature>
<dbReference type="PATRIC" id="fig|2064.6.peg.2262"/>
<dbReference type="Proteomes" id="UP000032066">
    <property type="component" value="Unassembled WGS sequence"/>
</dbReference>
<dbReference type="EMBL" id="JXZB01000002">
    <property type="protein sequence ID" value="KIQ64657.1"/>
    <property type="molecule type" value="Genomic_DNA"/>
</dbReference>
<protein>
    <submittedName>
        <fullName evidence="2">Uncharacterized protein</fullName>
    </submittedName>
</protein>
<name>A0A0D0PWD5_KITGR</name>
<sequence>MERIPTDLGEPDRHDAGDQVAARLLAQIAAARARLTEEARVIKEIDRTLAAGPQRPGSGRPRDSAPSSGAGSE</sequence>
<dbReference type="STRING" id="2064.TR51_10585"/>
<dbReference type="RefSeq" id="WP_043910380.1">
    <property type="nucleotide sequence ID" value="NZ_JXZB01000002.1"/>
</dbReference>
<evidence type="ECO:0000313" key="3">
    <source>
        <dbReference type="Proteomes" id="UP000032066"/>
    </source>
</evidence>
<organism evidence="2 3">
    <name type="scientific">Kitasatospora griseola</name>
    <name type="common">Streptomyces griseolosporeus</name>
    <dbReference type="NCBI Taxonomy" id="2064"/>
    <lineage>
        <taxon>Bacteria</taxon>
        <taxon>Bacillati</taxon>
        <taxon>Actinomycetota</taxon>
        <taxon>Actinomycetes</taxon>
        <taxon>Kitasatosporales</taxon>
        <taxon>Streptomycetaceae</taxon>
        <taxon>Kitasatospora</taxon>
    </lineage>
</organism>
<evidence type="ECO:0000313" key="2">
    <source>
        <dbReference type="EMBL" id="KIQ64657.1"/>
    </source>
</evidence>
<gene>
    <name evidence="2" type="ORF">TR51_10585</name>
</gene>
<dbReference type="OrthoDB" id="3873795at2"/>
<evidence type="ECO:0000256" key="1">
    <source>
        <dbReference type="SAM" id="MobiDB-lite"/>
    </source>
</evidence>
<reference evidence="2 3" key="1">
    <citation type="submission" date="2015-02" db="EMBL/GenBank/DDBJ databases">
        <title>Draft genome sequence of Kitasatospora griseola MF730-N6, a bafilomycin, terpentecin and satosporin producer.</title>
        <authorList>
            <person name="Arens J.C."/>
            <person name="Haltli B."/>
            <person name="Kerr R.G."/>
        </authorList>
    </citation>
    <scope>NUCLEOTIDE SEQUENCE [LARGE SCALE GENOMIC DNA]</scope>
    <source>
        <strain evidence="2 3">MF730-N6</strain>
    </source>
</reference>
<accession>A0A0D0PWD5</accession>
<dbReference type="AlphaFoldDB" id="A0A0D0PWD5"/>
<comment type="caution">
    <text evidence="2">The sequence shown here is derived from an EMBL/GenBank/DDBJ whole genome shotgun (WGS) entry which is preliminary data.</text>
</comment>
<proteinExistence type="predicted"/>
<keyword evidence="3" id="KW-1185">Reference proteome</keyword>